<dbReference type="PROSITE" id="PS00710">
    <property type="entry name" value="PGM_PMM"/>
    <property type="match status" value="1"/>
</dbReference>
<organism evidence="5 6">
    <name type="scientific">Paenibacillus cisolokensis</name>
    <dbReference type="NCBI Taxonomy" id="1658519"/>
    <lineage>
        <taxon>Bacteria</taxon>
        <taxon>Bacillati</taxon>
        <taxon>Bacillota</taxon>
        <taxon>Bacilli</taxon>
        <taxon>Bacillales</taxon>
        <taxon>Paenibacillaceae</taxon>
        <taxon>Paenibacillus</taxon>
    </lineage>
</organism>
<comment type="cofactor">
    <cofactor evidence="1">
        <name>Mg(2+)</name>
        <dbReference type="ChEBI" id="CHEBI:18420"/>
    </cofactor>
</comment>
<keyword evidence="3" id="KW-0597">Phosphoprotein</keyword>
<sequence>MGKYFGTDGVRGVANRGLTPELAYKIGRCGGYVLAGHTARPKVVIGRDTRVSGPMLEAALIAGLTSIGANVVRLGVVSTPAVAFLTREMKADAGVMISASHNPVEDNGIKFSAVTALSCRTRRSLRSNA</sequence>
<evidence type="ECO:0000256" key="3">
    <source>
        <dbReference type="ARBA" id="ARBA00022553"/>
    </source>
</evidence>
<dbReference type="InterPro" id="IPR005844">
    <property type="entry name" value="A-D-PHexomutase_a/b/a-I"/>
</dbReference>
<dbReference type="InterPro" id="IPR016066">
    <property type="entry name" value="A-D-PHexomutase_CS"/>
</dbReference>
<dbReference type="Pfam" id="PF02878">
    <property type="entry name" value="PGM_PMM_I"/>
    <property type="match status" value="1"/>
</dbReference>
<dbReference type="InterPro" id="IPR050060">
    <property type="entry name" value="Phosphoglucosamine_mutase"/>
</dbReference>
<accession>A0ABQ4NB81</accession>
<evidence type="ECO:0000256" key="1">
    <source>
        <dbReference type="ARBA" id="ARBA00001946"/>
    </source>
</evidence>
<proteinExistence type="inferred from homology"/>
<comment type="similarity">
    <text evidence="2">Belongs to the phosphohexose mutase family.</text>
</comment>
<feature type="domain" description="Alpha-D-phosphohexomutase alpha/beta/alpha" evidence="4">
    <location>
        <begin position="3"/>
        <end position="112"/>
    </location>
</feature>
<gene>
    <name evidence="5" type="ORF">PACILC2_40560</name>
</gene>
<dbReference type="PANTHER" id="PTHR42946:SF1">
    <property type="entry name" value="PHOSPHOGLUCOMUTASE (ALPHA-D-GLUCOSE-1,6-BISPHOSPHATE-DEPENDENT)"/>
    <property type="match status" value="1"/>
</dbReference>
<reference evidence="5 6" key="1">
    <citation type="submission" date="2021-04" db="EMBL/GenBank/DDBJ databases">
        <title>Draft genome sequence of Paenibacillus cisolokensis, LC2-13A.</title>
        <authorList>
            <person name="Uke A."/>
            <person name="Chhe C."/>
            <person name="Baramee S."/>
            <person name="Kosugi A."/>
        </authorList>
    </citation>
    <scope>NUCLEOTIDE SEQUENCE [LARGE SCALE GENOMIC DNA]</scope>
    <source>
        <strain evidence="5 6">LC2-13A</strain>
    </source>
</reference>
<dbReference type="Proteomes" id="UP000680304">
    <property type="component" value="Unassembled WGS sequence"/>
</dbReference>
<name>A0ABQ4NB81_9BACL</name>
<dbReference type="PANTHER" id="PTHR42946">
    <property type="entry name" value="PHOSPHOHEXOSE MUTASE"/>
    <property type="match status" value="1"/>
</dbReference>
<evidence type="ECO:0000259" key="4">
    <source>
        <dbReference type="Pfam" id="PF02878"/>
    </source>
</evidence>
<dbReference type="InterPro" id="IPR016055">
    <property type="entry name" value="A-D-PHexomutase_a/b/a-I/II/III"/>
</dbReference>
<protein>
    <recommendedName>
        <fullName evidence="4">Alpha-D-phosphohexomutase alpha/beta/alpha domain-containing protein</fullName>
    </recommendedName>
</protein>
<evidence type="ECO:0000313" key="5">
    <source>
        <dbReference type="EMBL" id="GIQ65488.1"/>
    </source>
</evidence>
<comment type="caution">
    <text evidence="5">The sequence shown here is derived from an EMBL/GenBank/DDBJ whole genome shotgun (WGS) entry which is preliminary data.</text>
</comment>
<evidence type="ECO:0000256" key="2">
    <source>
        <dbReference type="ARBA" id="ARBA00010231"/>
    </source>
</evidence>
<keyword evidence="6" id="KW-1185">Reference proteome</keyword>
<evidence type="ECO:0000313" key="6">
    <source>
        <dbReference type="Proteomes" id="UP000680304"/>
    </source>
</evidence>
<dbReference type="Gene3D" id="3.40.120.10">
    <property type="entry name" value="Alpha-D-Glucose-1,6-Bisphosphate, subunit A, domain 3"/>
    <property type="match status" value="1"/>
</dbReference>
<dbReference type="SUPFAM" id="SSF53738">
    <property type="entry name" value="Phosphoglucomutase, first 3 domains"/>
    <property type="match status" value="1"/>
</dbReference>
<dbReference type="EMBL" id="BOVJ01000135">
    <property type="protein sequence ID" value="GIQ65488.1"/>
    <property type="molecule type" value="Genomic_DNA"/>
</dbReference>